<dbReference type="AlphaFoldDB" id="A0AAV8G272"/>
<dbReference type="InterPro" id="IPR011989">
    <property type="entry name" value="ARM-like"/>
</dbReference>
<comment type="caution">
    <text evidence="5">The sequence shown here is derived from an EMBL/GenBank/DDBJ whole genome shotgun (WGS) entry which is preliminary data.</text>
</comment>
<dbReference type="GO" id="GO:0030688">
    <property type="term" value="C:preribosome, small subunit precursor"/>
    <property type="evidence" value="ECO:0007669"/>
    <property type="project" value="TreeGrafter"/>
</dbReference>
<evidence type="ECO:0000256" key="3">
    <source>
        <dbReference type="PROSITE-ProRule" id="PRU00317"/>
    </source>
</evidence>
<protein>
    <submittedName>
        <fullName evidence="5">Nucleolar protein 9</fullName>
    </submittedName>
</protein>
<feature type="compositionally biased region" description="Basic and acidic residues" evidence="4">
    <location>
        <begin position="659"/>
        <end position="678"/>
    </location>
</feature>
<dbReference type="Gene3D" id="1.25.10.10">
    <property type="entry name" value="Leucine-rich Repeat Variant"/>
    <property type="match status" value="2"/>
</dbReference>
<dbReference type="SUPFAM" id="SSF48371">
    <property type="entry name" value="ARM repeat"/>
    <property type="match status" value="2"/>
</dbReference>
<dbReference type="PANTHER" id="PTHR13102:SF0">
    <property type="entry name" value="NUCLEOLAR PROTEIN 9"/>
    <property type="match status" value="1"/>
</dbReference>
<reference evidence="5" key="1">
    <citation type="submission" date="2022-08" db="EMBL/GenBank/DDBJ databases">
        <authorList>
            <person name="Marques A."/>
        </authorList>
    </citation>
    <scope>NUCLEOTIDE SEQUENCE</scope>
    <source>
        <strain evidence="5">RhyPub2mFocal</strain>
        <tissue evidence="5">Leaves</tissue>
    </source>
</reference>
<dbReference type="GO" id="GO:0000480">
    <property type="term" value="P:endonucleolytic cleavage in 5'-ETS of tricistronic rRNA transcript (SSU-rRNA, 5.8S rRNA, LSU-rRNA)"/>
    <property type="evidence" value="ECO:0007669"/>
    <property type="project" value="TreeGrafter"/>
</dbReference>
<organism evidence="5 6">
    <name type="scientific">Rhynchospora pubera</name>
    <dbReference type="NCBI Taxonomy" id="906938"/>
    <lineage>
        <taxon>Eukaryota</taxon>
        <taxon>Viridiplantae</taxon>
        <taxon>Streptophyta</taxon>
        <taxon>Embryophyta</taxon>
        <taxon>Tracheophyta</taxon>
        <taxon>Spermatophyta</taxon>
        <taxon>Magnoliopsida</taxon>
        <taxon>Liliopsida</taxon>
        <taxon>Poales</taxon>
        <taxon>Cyperaceae</taxon>
        <taxon>Cyperoideae</taxon>
        <taxon>Rhynchosporeae</taxon>
        <taxon>Rhynchospora</taxon>
    </lineage>
</organism>
<feature type="repeat" description="Pumilio" evidence="3">
    <location>
        <begin position="373"/>
        <end position="410"/>
    </location>
</feature>
<dbReference type="GO" id="GO:0006417">
    <property type="term" value="P:regulation of translation"/>
    <property type="evidence" value="ECO:0007669"/>
    <property type="project" value="UniProtKB-KW"/>
</dbReference>
<keyword evidence="2" id="KW-0810">Translation regulation</keyword>
<dbReference type="PROSITE" id="PS50302">
    <property type="entry name" value="PUM"/>
    <property type="match status" value="1"/>
</dbReference>
<evidence type="ECO:0000256" key="4">
    <source>
        <dbReference type="SAM" id="MobiDB-lite"/>
    </source>
</evidence>
<dbReference type="SMART" id="SM00025">
    <property type="entry name" value="Pumilio"/>
    <property type="match status" value="6"/>
</dbReference>
<dbReference type="GO" id="GO:0005730">
    <property type="term" value="C:nucleolus"/>
    <property type="evidence" value="ECO:0007669"/>
    <property type="project" value="TreeGrafter"/>
</dbReference>
<dbReference type="InterPro" id="IPR001313">
    <property type="entry name" value="Pumilio_RNA-bd_rpt"/>
</dbReference>
<dbReference type="Pfam" id="PF22493">
    <property type="entry name" value="PUF_NOP9"/>
    <property type="match status" value="1"/>
</dbReference>
<gene>
    <name evidence="5" type="ORF">LUZ62_047853</name>
</gene>
<proteinExistence type="predicted"/>
<dbReference type="PANTHER" id="PTHR13102">
    <property type="entry name" value="NUCLEOLAR PROTEIN 9"/>
    <property type="match status" value="1"/>
</dbReference>
<dbReference type="GO" id="GO:0003723">
    <property type="term" value="F:RNA binding"/>
    <property type="evidence" value="ECO:0007669"/>
    <property type="project" value="InterPro"/>
</dbReference>
<evidence type="ECO:0000256" key="1">
    <source>
        <dbReference type="ARBA" id="ARBA00022737"/>
    </source>
</evidence>
<dbReference type="EMBL" id="JAMFTS010000002">
    <property type="protein sequence ID" value="KAJ4796607.1"/>
    <property type="molecule type" value="Genomic_DNA"/>
</dbReference>
<evidence type="ECO:0000313" key="5">
    <source>
        <dbReference type="EMBL" id="KAJ4796607.1"/>
    </source>
</evidence>
<dbReference type="Proteomes" id="UP001140206">
    <property type="component" value="Chromosome 2"/>
</dbReference>
<sequence length="927" mass="104271">MVEEKEKKKKGKEKRHGKGQFGKHKERNLSYKEKGRDKDGNKGKLSRDSVKEAKFGHNKPTLTYADSSKPPPSAPRKRVDPETAKYFSEITNLLESNTVELDDISAICGNALEEARGKELELTTDPIISRTIQNLLESCDLDQLCGFLRGCAESFPIIATDGVGSHVAETAIKALAKHMYDESSISYIEDTLSLICKIVAKDSVSVMQSRYGSHVLRSLLCLCKGVPLDRLDEFHVTKRSDVLATRVSSGPNKPDEGKIRNEFENRFESVFKFLVRELVDRAKYDMAKLRVDQFSSFVLQTVLRLSVGNNEELLYLIKILLCGPDQTLGEENIIGSEQKDDIMALLEDTASGHLLEVIIEVAPENLYHELLTEIFMGSLFVISSHYCGNYVAQALISSARNSNQVTQILDELGEKVKDLIKFGKSGVVASLLAACQRLETNRRECCQALAEAVTGDTESNNNMIEHILYLDSFILEMSRWKWPSGEKMSVLGCLMLQTIFKYPKQYIRLFIENLVSMEDEHVFQTAKDSGGARVIEAFLSSDIGAKIKLKLIAKLKGHFGHLAMNASSSFTVEKCFTESNISLKEAICGELLDIRLDISKARHGFHLLRKLDIDGYARQPEQWRVRQKSKETAYREFHAVFGEPRGEEIKTTASYNENHNGKQKHDYNADGESKKFNHVEMPSGKKQKTNEKDGNHSYYSSKMSKKQKVGKPLLQKSANKFISNSTNTPFVRQSGKKDSAVSELAQLASKSDLTAGETEPETLETKTLGLLYLSFSPSSACFFFPLSKQTKPQQTYVRALAQAQAEMVEEKEKKKKGKEKRHGKGQFGKHKEKNLSHKEKGRKEAICGELLDIRLDISKARHGFHLLRKLDIDGYARQPEQWRVRQKSKETAYREFHAVFGEPRGERCSRTGLSATRDATGSRLDAG</sequence>
<dbReference type="GO" id="GO:0030686">
    <property type="term" value="C:90S preribosome"/>
    <property type="evidence" value="ECO:0007669"/>
    <property type="project" value="TreeGrafter"/>
</dbReference>
<evidence type="ECO:0000256" key="2">
    <source>
        <dbReference type="ARBA" id="ARBA00022845"/>
    </source>
</evidence>
<feature type="compositionally biased region" description="Basic residues" evidence="4">
    <location>
        <begin position="813"/>
        <end position="832"/>
    </location>
</feature>
<feature type="compositionally biased region" description="Basic and acidic residues" evidence="4">
    <location>
        <begin position="27"/>
        <end position="55"/>
    </location>
</feature>
<dbReference type="GO" id="GO:0000472">
    <property type="term" value="P:endonucleolytic cleavage to generate mature 5'-end of SSU-rRNA from (SSU-rRNA, 5.8S rRNA, LSU-rRNA)"/>
    <property type="evidence" value="ECO:0007669"/>
    <property type="project" value="TreeGrafter"/>
</dbReference>
<dbReference type="GO" id="GO:0000056">
    <property type="term" value="P:ribosomal small subunit export from nucleus"/>
    <property type="evidence" value="ECO:0007669"/>
    <property type="project" value="TreeGrafter"/>
</dbReference>
<feature type="region of interest" description="Disordered" evidence="4">
    <location>
        <begin position="905"/>
        <end position="927"/>
    </location>
</feature>
<dbReference type="InterPro" id="IPR040000">
    <property type="entry name" value="NOP9"/>
</dbReference>
<accession>A0AAV8G272</accession>
<evidence type="ECO:0000313" key="6">
    <source>
        <dbReference type="Proteomes" id="UP001140206"/>
    </source>
</evidence>
<dbReference type="InterPro" id="IPR016024">
    <property type="entry name" value="ARM-type_fold"/>
</dbReference>
<keyword evidence="6" id="KW-1185">Reference proteome</keyword>
<dbReference type="GO" id="GO:0000447">
    <property type="term" value="P:endonucleolytic cleavage in ITS1 to separate SSU-rRNA from 5.8S rRNA and LSU-rRNA from tricistronic rRNA transcript (SSU-rRNA, 5.8S rRNA, LSU-rRNA)"/>
    <property type="evidence" value="ECO:0007669"/>
    <property type="project" value="TreeGrafter"/>
</dbReference>
<keyword evidence="1" id="KW-0677">Repeat</keyword>
<feature type="region of interest" description="Disordered" evidence="4">
    <location>
        <begin position="809"/>
        <end position="839"/>
    </location>
</feature>
<feature type="region of interest" description="Disordered" evidence="4">
    <location>
        <begin position="1"/>
        <end position="80"/>
    </location>
</feature>
<name>A0AAV8G272_9POAL</name>
<feature type="region of interest" description="Disordered" evidence="4">
    <location>
        <begin position="653"/>
        <end position="711"/>
    </location>
</feature>
<feature type="compositionally biased region" description="Basic residues" evidence="4">
    <location>
        <begin position="7"/>
        <end position="26"/>
    </location>
</feature>